<organism evidence="3">
    <name type="scientific">Arabidopsis lyrata subsp. lyrata</name>
    <name type="common">Lyre-leaved rock-cress</name>
    <dbReference type="NCBI Taxonomy" id="81972"/>
    <lineage>
        <taxon>Eukaryota</taxon>
        <taxon>Viridiplantae</taxon>
        <taxon>Streptophyta</taxon>
        <taxon>Embryophyta</taxon>
        <taxon>Tracheophyta</taxon>
        <taxon>Spermatophyta</taxon>
        <taxon>Magnoliopsida</taxon>
        <taxon>eudicotyledons</taxon>
        <taxon>Gunneridae</taxon>
        <taxon>Pentapetalae</taxon>
        <taxon>rosids</taxon>
        <taxon>malvids</taxon>
        <taxon>Brassicales</taxon>
        <taxon>Brassicaceae</taxon>
        <taxon>Camelineae</taxon>
        <taxon>Arabidopsis</taxon>
    </lineage>
</organism>
<dbReference type="AlphaFoldDB" id="D7LNS9"/>
<evidence type="ECO:0000256" key="1">
    <source>
        <dbReference type="SAM" id="MobiDB-lite"/>
    </source>
</evidence>
<evidence type="ECO:0000313" key="2">
    <source>
        <dbReference type="EMBL" id="EFH53602.1"/>
    </source>
</evidence>
<feature type="compositionally biased region" description="Basic and acidic residues" evidence="1">
    <location>
        <begin position="152"/>
        <end position="164"/>
    </location>
</feature>
<dbReference type="Gramene" id="Al_scaffold_0005_1180">
    <property type="protein sequence ID" value="Al_scaffold_0005_1180"/>
    <property type="gene ID" value="Al_scaffold_0005_1180"/>
</dbReference>
<feature type="compositionally biased region" description="Basic residues" evidence="1">
    <location>
        <begin position="165"/>
        <end position="175"/>
    </location>
</feature>
<dbReference type="EMBL" id="GL348717">
    <property type="protein sequence ID" value="EFH53602.1"/>
    <property type="molecule type" value="Genomic_DNA"/>
</dbReference>
<sequence length="175" mass="19864">MDPLGLSPCDCLIGKPQKRQGLVIVGTCICKYVCISLSVKIKKTLAAFAERNNCHESLALCYRRYRLVRVSSTTDIVVFSQRPRCLGRRRREIWEEIGCDGEIGSEDGGDITDLNRSTPEPMAMETRSFHNDAKSLMSLFRSQVEMVVLRSVEGKKKKQEEGKRGSRKNSFKRVF</sequence>
<gene>
    <name evidence="2" type="ORF">ARALYDRAFT_665145</name>
</gene>
<protein>
    <submittedName>
        <fullName evidence="2">Predicted protein</fullName>
    </submittedName>
</protein>
<dbReference type="HOGENOM" id="CLU_1534623_0_0_1"/>
<accession>D7LNS9</accession>
<evidence type="ECO:0000313" key="3">
    <source>
        <dbReference type="Proteomes" id="UP000008694"/>
    </source>
</evidence>
<name>D7LNS9_ARALL</name>
<keyword evidence="3" id="KW-1185">Reference proteome</keyword>
<reference evidence="3" key="1">
    <citation type="journal article" date="2011" name="Nat. Genet.">
        <title>The Arabidopsis lyrata genome sequence and the basis of rapid genome size change.</title>
        <authorList>
            <person name="Hu T.T."/>
            <person name="Pattyn P."/>
            <person name="Bakker E.G."/>
            <person name="Cao J."/>
            <person name="Cheng J.-F."/>
            <person name="Clark R.M."/>
            <person name="Fahlgren N."/>
            <person name="Fawcett J.A."/>
            <person name="Grimwood J."/>
            <person name="Gundlach H."/>
            <person name="Haberer G."/>
            <person name="Hollister J.D."/>
            <person name="Ossowski S."/>
            <person name="Ottilar R.P."/>
            <person name="Salamov A.A."/>
            <person name="Schneeberger K."/>
            <person name="Spannagl M."/>
            <person name="Wang X."/>
            <person name="Yang L."/>
            <person name="Nasrallah M.E."/>
            <person name="Bergelson J."/>
            <person name="Carrington J.C."/>
            <person name="Gaut B.S."/>
            <person name="Schmutz J."/>
            <person name="Mayer K.F.X."/>
            <person name="Van de Peer Y."/>
            <person name="Grigoriev I.V."/>
            <person name="Nordborg M."/>
            <person name="Weigel D."/>
            <person name="Guo Y.-L."/>
        </authorList>
    </citation>
    <scope>NUCLEOTIDE SEQUENCE [LARGE SCALE GENOMIC DNA]</scope>
    <source>
        <strain evidence="3">cv. MN47</strain>
    </source>
</reference>
<proteinExistence type="predicted"/>
<feature type="region of interest" description="Disordered" evidence="1">
    <location>
        <begin position="151"/>
        <end position="175"/>
    </location>
</feature>
<dbReference type="Proteomes" id="UP000008694">
    <property type="component" value="Unassembled WGS sequence"/>
</dbReference>